<evidence type="ECO:0000259" key="11">
    <source>
        <dbReference type="Pfam" id="PF13813"/>
    </source>
</evidence>
<dbReference type="InterPro" id="IPR002403">
    <property type="entry name" value="Cyt_P450_E_grp-IV"/>
</dbReference>
<evidence type="ECO:0000256" key="6">
    <source>
        <dbReference type="ARBA" id="ARBA00022989"/>
    </source>
</evidence>
<keyword evidence="6 10" id="KW-1133">Transmembrane helix</keyword>
<organism evidence="12 13">
    <name type="scientific">Diplodia seriata</name>
    <dbReference type="NCBI Taxonomy" id="420778"/>
    <lineage>
        <taxon>Eukaryota</taxon>
        <taxon>Fungi</taxon>
        <taxon>Dikarya</taxon>
        <taxon>Ascomycota</taxon>
        <taxon>Pezizomycotina</taxon>
        <taxon>Dothideomycetes</taxon>
        <taxon>Dothideomycetes incertae sedis</taxon>
        <taxon>Botryosphaeriales</taxon>
        <taxon>Botryosphaeriaceae</taxon>
        <taxon>Diplodia</taxon>
    </lineage>
</organism>
<feature type="transmembrane region" description="Helical" evidence="10">
    <location>
        <begin position="6"/>
        <end position="27"/>
    </location>
</feature>
<dbReference type="GO" id="GO:0016020">
    <property type="term" value="C:membrane"/>
    <property type="evidence" value="ECO:0007669"/>
    <property type="project" value="UniProtKB-SubCell"/>
</dbReference>
<dbReference type="InterPro" id="IPR001128">
    <property type="entry name" value="Cyt_P450"/>
</dbReference>
<dbReference type="Gene3D" id="1.10.630.10">
    <property type="entry name" value="Cytochrome P450"/>
    <property type="match status" value="1"/>
</dbReference>
<dbReference type="GO" id="GO:0016705">
    <property type="term" value="F:oxidoreductase activity, acting on paired donors, with incorporation or reduction of molecular oxygen"/>
    <property type="evidence" value="ECO:0007669"/>
    <property type="project" value="InterPro"/>
</dbReference>
<dbReference type="PANTHER" id="PTHR47582">
    <property type="entry name" value="P450, PUTATIVE (EUROFUNG)-RELATED"/>
    <property type="match status" value="1"/>
</dbReference>
<comment type="caution">
    <text evidence="12">The sequence shown here is derived from an EMBL/GenBank/DDBJ whole genome shotgun (WGS) entry which is preliminary data.</text>
</comment>
<dbReference type="AlphaFoldDB" id="A0A0G2EDC6"/>
<dbReference type="GO" id="GO:0005506">
    <property type="term" value="F:iron ion binding"/>
    <property type="evidence" value="ECO:0007669"/>
    <property type="project" value="InterPro"/>
</dbReference>
<keyword evidence="9" id="KW-0349">Heme</keyword>
<dbReference type="GO" id="GO:0004497">
    <property type="term" value="F:monooxygenase activity"/>
    <property type="evidence" value="ECO:0007669"/>
    <property type="project" value="InterPro"/>
</dbReference>
<evidence type="ECO:0000313" key="13">
    <source>
        <dbReference type="Proteomes" id="UP000034182"/>
    </source>
</evidence>
<gene>
    <name evidence="12" type="ORF">UCDDS831_g04541</name>
</gene>
<comment type="subcellular location">
    <subcellularLocation>
        <location evidence="2">Membrane</location>
        <topology evidence="2">Multi-pass membrane protein</topology>
    </subcellularLocation>
</comment>
<proteinExistence type="inferred from homology"/>
<dbReference type="InterPro" id="IPR017972">
    <property type="entry name" value="Cyt_P450_CS"/>
</dbReference>
<feature type="domain" description="Wax synthase" evidence="11">
    <location>
        <begin position="214"/>
        <end position="302"/>
    </location>
</feature>
<comment type="similarity">
    <text evidence="3">Belongs to the cytochrome P450 family.</text>
</comment>
<dbReference type="Pfam" id="PF00067">
    <property type="entry name" value="p450"/>
    <property type="match status" value="1"/>
</dbReference>
<evidence type="ECO:0000256" key="8">
    <source>
        <dbReference type="ARBA" id="ARBA00023136"/>
    </source>
</evidence>
<keyword evidence="5 9" id="KW-0479">Metal-binding</keyword>
<evidence type="ECO:0000256" key="2">
    <source>
        <dbReference type="ARBA" id="ARBA00004141"/>
    </source>
</evidence>
<comment type="cofactor">
    <cofactor evidence="1 9">
        <name>heme</name>
        <dbReference type="ChEBI" id="CHEBI:30413"/>
    </cofactor>
</comment>
<dbReference type="PROSITE" id="PS00086">
    <property type="entry name" value="CYTOCHROME_P450"/>
    <property type="match status" value="1"/>
</dbReference>
<keyword evidence="7 9" id="KW-0408">Iron</keyword>
<dbReference type="Proteomes" id="UP000034182">
    <property type="component" value="Unassembled WGS sequence"/>
</dbReference>
<evidence type="ECO:0000256" key="1">
    <source>
        <dbReference type="ARBA" id="ARBA00001971"/>
    </source>
</evidence>
<feature type="binding site" description="axial binding residue" evidence="9">
    <location>
        <position position="762"/>
    </location>
    <ligand>
        <name>heme</name>
        <dbReference type="ChEBI" id="CHEBI:30413"/>
    </ligand>
    <ligandPart>
        <name>Fe</name>
        <dbReference type="ChEBI" id="CHEBI:18248"/>
    </ligandPart>
</feature>
<evidence type="ECO:0000256" key="5">
    <source>
        <dbReference type="ARBA" id="ARBA00022723"/>
    </source>
</evidence>
<evidence type="ECO:0000256" key="10">
    <source>
        <dbReference type="SAM" id="Phobius"/>
    </source>
</evidence>
<dbReference type="GO" id="GO:0020037">
    <property type="term" value="F:heme binding"/>
    <property type="evidence" value="ECO:0007669"/>
    <property type="project" value="InterPro"/>
</dbReference>
<feature type="transmembrane region" description="Helical" evidence="10">
    <location>
        <begin position="39"/>
        <end position="63"/>
    </location>
</feature>
<evidence type="ECO:0000256" key="9">
    <source>
        <dbReference type="PIRSR" id="PIRSR602403-1"/>
    </source>
</evidence>
<dbReference type="PRINTS" id="PR00465">
    <property type="entry name" value="EP450IV"/>
</dbReference>
<reference evidence="12 13" key="2">
    <citation type="submission" date="2015-05" db="EMBL/GenBank/DDBJ databases">
        <title>Distinctive expansion of gene families associated with plant cell wall degradation and secondary metabolism in the genomes of grapevine trunk pathogens.</title>
        <authorList>
            <person name="Lawrence D.P."/>
            <person name="Travadon R."/>
            <person name="Rolshausen P.E."/>
            <person name="Baumgartner K."/>
        </authorList>
    </citation>
    <scope>NUCLEOTIDE SEQUENCE [LARGE SCALE GENOMIC DNA]</scope>
    <source>
        <strain evidence="12">DS831</strain>
    </source>
</reference>
<evidence type="ECO:0000256" key="3">
    <source>
        <dbReference type="ARBA" id="ARBA00010617"/>
    </source>
</evidence>
<dbReference type="PANTHER" id="PTHR47582:SF1">
    <property type="entry name" value="P450, PUTATIVE (EUROFUNG)-RELATED"/>
    <property type="match status" value="1"/>
</dbReference>
<evidence type="ECO:0000313" key="12">
    <source>
        <dbReference type="EMBL" id="KKY20494.1"/>
    </source>
</evidence>
<keyword evidence="4 10" id="KW-0812">Transmembrane</keyword>
<evidence type="ECO:0000256" key="4">
    <source>
        <dbReference type="ARBA" id="ARBA00022692"/>
    </source>
</evidence>
<evidence type="ECO:0000256" key="7">
    <source>
        <dbReference type="ARBA" id="ARBA00023004"/>
    </source>
</evidence>
<protein>
    <submittedName>
        <fullName evidence="12">Putative prostacyclin synthase</fullName>
    </submittedName>
</protein>
<dbReference type="CDD" id="cd11040">
    <property type="entry name" value="CYP7_CYP8-like"/>
    <property type="match status" value="1"/>
</dbReference>
<keyword evidence="8 10" id="KW-0472">Membrane</keyword>
<dbReference type="Pfam" id="PF13813">
    <property type="entry name" value="MBOAT_2"/>
    <property type="match status" value="1"/>
</dbReference>
<accession>A0A0G2EDC6</accession>
<dbReference type="InterPro" id="IPR036396">
    <property type="entry name" value="Cyt_P450_sf"/>
</dbReference>
<dbReference type="InterPro" id="IPR053007">
    <property type="entry name" value="CYP450_monoxygenase_sec-met"/>
</dbReference>
<reference evidence="12 13" key="1">
    <citation type="submission" date="2015-03" db="EMBL/GenBank/DDBJ databases">
        <authorList>
            <person name="Morales-Cruz A."/>
            <person name="Amrine K.C."/>
            <person name="Cantu D."/>
        </authorList>
    </citation>
    <scope>NUCLEOTIDE SEQUENCE [LARGE SCALE GENOMIC DNA]</scope>
    <source>
        <strain evidence="12">DS831</strain>
    </source>
</reference>
<sequence>MPAPLYSNALAVGAAELGFLGAFAALVQRVPRQAAFVRGAGVLGLAGLTLVLQEAFAGLSANPHWRAVAAPVSWIQLMSASELLWVSRISAMSAGESVGLLWNLRRVGTKRQAKNTAATTCGGRARFVGRRLCTTLAAYLVIDAMLLAPSPDAALVAAGKDTLVQIRRLSVDDIIFRLVATFSFWLSTALLNLVMSNAVAIACVLTRLSSPKDCPPLYGPIREAYTIRRFWGNFWHQCLRCGLTGHADAIVDAALPVKRSSSVSRYARLFVAFLISGLIHRASDLAMGIPPAAAGSLSFFLLQPLGIMLEDAVQHLPLHSRLRPIIGYLSPTFEFSTCAAELLHFLKVKTAIDQAKMANSSVTENLPLEAGYIFEQSQSVPYLNKRKGVDIATLPILGGKMYAIWDISMIQSGLKAKTMSFDAIMMQHAQGLLGLSDKSLGLARDGMLTDLMNVTKPILAGEPLARINATVLNHAAETLDAICRQPEAYEIPDLYDWVQTTATLATTEALYGAANPLAHDKSLIDDVWHFEAGLRRLALGILPSIIAPRANAARDRLVSALASIFDNDDAVPLPELTQRRLAVIRRHGITSAREAARIELALLHGATVNTVPTLFWTLAHVFARPALVAAIHAEALPFVTMVENDGNNETEAHFPVRGLDTNCSLLLSAYREATRLANRAMSTRHVTADTVLADARGTQQYVLRAGATVAMPATAHVSPRVWGEDAAAFDPARFLGWDKRDASNSKQRRAAYMPFGGGKHLCPGRNLAKAEVLGVVAALAVAFDVEDAAGGPIEVPEVEPARLRL</sequence>
<name>A0A0G2EDC6_9PEZI</name>
<dbReference type="SUPFAM" id="SSF48264">
    <property type="entry name" value="Cytochrome P450"/>
    <property type="match status" value="1"/>
</dbReference>
<dbReference type="EMBL" id="LAQI01000099">
    <property type="protein sequence ID" value="KKY20494.1"/>
    <property type="molecule type" value="Genomic_DNA"/>
</dbReference>
<dbReference type="InterPro" id="IPR032805">
    <property type="entry name" value="Wax_synthase_dom"/>
</dbReference>